<evidence type="ECO:0000313" key="4">
    <source>
        <dbReference type="Proteomes" id="UP000628984"/>
    </source>
</evidence>
<evidence type="ECO:0000259" key="2">
    <source>
        <dbReference type="Pfam" id="PF04069"/>
    </source>
</evidence>
<feature type="chain" id="PRO_5037090577" evidence="1">
    <location>
        <begin position="24"/>
        <end position="307"/>
    </location>
</feature>
<sequence>MIKLKSAMLATVATLALSGTAFAAGCDKVTFSDVGWTDITTTTTAARLVLEGLGYEVEVKMLAVPVTYEALSKGDIDVFLGSWIPAQTAAVQPYLDNKTVEVLTTNLQGTKYTLAVPTYLYDKGLKTFADVPKFKDELEGKIYGIEPGNEGNGYLIKQTAAGGSLEGMEVIESSEQGMLAQVARLYPEEKAVVFLGWEPHPMNANFSLKYLTGGEEFFGEEGVVNTVTRTGYAAECPNTGTLLKNMTFTLPMENEIMGAILDDGEEAGDAVTAWIKANPAVLDGWLQGVTTKDGGDGLAAVKAAFGL</sequence>
<dbReference type="NCBIfam" id="TIGR03414">
    <property type="entry name" value="ABC_choline_bnd"/>
    <property type="match status" value="1"/>
</dbReference>
<protein>
    <submittedName>
        <fullName evidence="3">Glycine/betaine ABC transporter substrate-binding protein</fullName>
    </submittedName>
</protein>
<feature type="domain" description="ABC-type glycine betaine transport system substrate-binding" evidence="2">
    <location>
        <begin position="28"/>
        <end position="276"/>
    </location>
</feature>
<keyword evidence="4" id="KW-1185">Reference proteome</keyword>
<dbReference type="Gene3D" id="3.40.190.100">
    <property type="entry name" value="Glycine betaine-binding periplasmic protein, domain 2"/>
    <property type="match status" value="1"/>
</dbReference>
<dbReference type="GO" id="GO:0033265">
    <property type="term" value="F:choline binding"/>
    <property type="evidence" value="ECO:0007669"/>
    <property type="project" value="InterPro"/>
</dbReference>
<dbReference type="EMBL" id="BMYQ01000008">
    <property type="protein sequence ID" value="GGW36175.1"/>
    <property type="molecule type" value="Genomic_DNA"/>
</dbReference>
<proteinExistence type="predicted"/>
<dbReference type="InterPro" id="IPR017783">
    <property type="entry name" value="ABC_choline_sub-bd"/>
</dbReference>
<dbReference type="PROSITE" id="PS51257">
    <property type="entry name" value="PROKAR_LIPOPROTEIN"/>
    <property type="match status" value="1"/>
</dbReference>
<dbReference type="AlphaFoldDB" id="A0A918IWG6"/>
<feature type="signal peptide" evidence="1">
    <location>
        <begin position="1"/>
        <end position="23"/>
    </location>
</feature>
<dbReference type="CDD" id="cd13640">
    <property type="entry name" value="PBP2_ChoX"/>
    <property type="match status" value="1"/>
</dbReference>
<keyword evidence="1" id="KW-0732">Signal</keyword>
<dbReference type="GO" id="GO:0043190">
    <property type="term" value="C:ATP-binding cassette (ABC) transporter complex"/>
    <property type="evidence" value="ECO:0007669"/>
    <property type="project" value="InterPro"/>
</dbReference>
<reference evidence="3" key="1">
    <citation type="journal article" date="2014" name="Int. J. Syst. Evol. Microbiol.">
        <title>Complete genome sequence of Corynebacterium casei LMG S-19264T (=DSM 44701T), isolated from a smear-ripened cheese.</title>
        <authorList>
            <consortium name="US DOE Joint Genome Institute (JGI-PGF)"/>
            <person name="Walter F."/>
            <person name="Albersmeier A."/>
            <person name="Kalinowski J."/>
            <person name="Ruckert C."/>
        </authorList>
    </citation>
    <scope>NUCLEOTIDE SEQUENCE</scope>
    <source>
        <strain evidence="3">KCTC 23714</strain>
    </source>
</reference>
<dbReference type="Pfam" id="PF04069">
    <property type="entry name" value="OpuAC"/>
    <property type="match status" value="1"/>
</dbReference>
<evidence type="ECO:0000313" key="3">
    <source>
        <dbReference type="EMBL" id="GGW36175.1"/>
    </source>
</evidence>
<evidence type="ECO:0000256" key="1">
    <source>
        <dbReference type="SAM" id="SignalP"/>
    </source>
</evidence>
<dbReference type="GO" id="GO:0022857">
    <property type="term" value="F:transmembrane transporter activity"/>
    <property type="evidence" value="ECO:0007669"/>
    <property type="project" value="InterPro"/>
</dbReference>
<dbReference type="Proteomes" id="UP000628984">
    <property type="component" value="Unassembled WGS sequence"/>
</dbReference>
<dbReference type="RefSeq" id="WP_189634293.1">
    <property type="nucleotide sequence ID" value="NZ_BMYQ01000008.1"/>
</dbReference>
<dbReference type="GO" id="GO:0042597">
    <property type="term" value="C:periplasmic space"/>
    <property type="evidence" value="ECO:0007669"/>
    <property type="project" value="InterPro"/>
</dbReference>
<comment type="caution">
    <text evidence="3">The sequence shown here is derived from an EMBL/GenBank/DDBJ whole genome shotgun (WGS) entry which is preliminary data.</text>
</comment>
<accession>A0A918IWG6</accession>
<reference evidence="3" key="2">
    <citation type="submission" date="2020-09" db="EMBL/GenBank/DDBJ databases">
        <authorList>
            <person name="Sun Q."/>
            <person name="Kim S."/>
        </authorList>
    </citation>
    <scope>NUCLEOTIDE SEQUENCE</scope>
    <source>
        <strain evidence="3">KCTC 23714</strain>
    </source>
</reference>
<organism evidence="3 4">
    <name type="scientific">Gemmobacter lanyuensis</name>
    <dbReference type="NCBI Taxonomy" id="1054497"/>
    <lineage>
        <taxon>Bacteria</taxon>
        <taxon>Pseudomonadati</taxon>
        <taxon>Pseudomonadota</taxon>
        <taxon>Alphaproteobacteria</taxon>
        <taxon>Rhodobacterales</taxon>
        <taxon>Paracoccaceae</taxon>
        <taxon>Gemmobacter</taxon>
    </lineage>
</organism>
<name>A0A918IWG6_9RHOB</name>
<dbReference type="GO" id="GO:0015871">
    <property type="term" value="P:choline transport"/>
    <property type="evidence" value="ECO:0007669"/>
    <property type="project" value="InterPro"/>
</dbReference>
<dbReference type="InterPro" id="IPR007210">
    <property type="entry name" value="ABC_Gly_betaine_transp_sub-bd"/>
</dbReference>
<gene>
    <name evidence="3" type="primary">proX</name>
    <name evidence="3" type="ORF">GCM10011452_25780</name>
</gene>
<dbReference type="SUPFAM" id="SSF53850">
    <property type="entry name" value="Periplasmic binding protein-like II"/>
    <property type="match status" value="1"/>
</dbReference>
<dbReference type="Gene3D" id="3.40.190.10">
    <property type="entry name" value="Periplasmic binding protein-like II"/>
    <property type="match status" value="1"/>
</dbReference>